<dbReference type="InterPro" id="IPR016181">
    <property type="entry name" value="Acyl_CoA_acyltransferase"/>
</dbReference>
<evidence type="ECO:0000313" key="1">
    <source>
        <dbReference type="EMBL" id="MBB6095619.1"/>
    </source>
</evidence>
<sequence>MALKRKKFKEINLADAFFDSLKADYKEFGEWFAKKGEHTAYVFHGEDEAIQAFLYLKVEEDALDDLTPGLPAARRLKVGTMKVNPHGTRMGERLVKKIFDHAVEENVSQMYVTIFPKHAALVALFRRYGFAKIADKHTANGSEDVLARNLNNESKDILYRYPSVSLSSPAYLLSLYPVWHTRLLPDSILKTEKAAIIEDVSHTNSIHKVYLAAMKGMDVLKAGDLLMIYRTNDGAGAAYYRSVATSICVVEEYRSIHSFRNENDFLSYCQSYSVFTDEELTSFWKYKKYPHVIRFTYNIAMPRRVTRGELIDSVGLDANAYWGFMPITGNQLRAIADLGEVNESLIVD</sequence>
<dbReference type="RefSeq" id="WP_184335022.1">
    <property type="nucleotide sequence ID" value="NZ_JACHHZ010000006.1"/>
</dbReference>
<organism evidence="1 2">
    <name type="scientific">Povalibacter uvarum</name>
    <dbReference type="NCBI Taxonomy" id="732238"/>
    <lineage>
        <taxon>Bacteria</taxon>
        <taxon>Pseudomonadati</taxon>
        <taxon>Pseudomonadota</taxon>
        <taxon>Gammaproteobacteria</taxon>
        <taxon>Steroidobacterales</taxon>
        <taxon>Steroidobacteraceae</taxon>
        <taxon>Povalibacter</taxon>
    </lineage>
</organism>
<protein>
    <submittedName>
        <fullName evidence="1">L-amino acid N-acyltransferase YncA</fullName>
    </submittedName>
</protein>
<dbReference type="Gene3D" id="3.40.630.30">
    <property type="match status" value="1"/>
</dbReference>
<gene>
    <name evidence="1" type="ORF">HNQ60_004510</name>
</gene>
<dbReference type="GO" id="GO:0016746">
    <property type="term" value="F:acyltransferase activity"/>
    <property type="evidence" value="ECO:0007669"/>
    <property type="project" value="UniProtKB-KW"/>
</dbReference>
<dbReference type="EMBL" id="JACHHZ010000006">
    <property type="protein sequence ID" value="MBB6095619.1"/>
    <property type="molecule type" value="Genomic_DNA"/>
</dbReference>
<dbReference type="SUPFAM" id="SSF55729">
    <property type="entry name" value="Acyl-CoA N-acyltransferases (Nat)"/>
    <property type="match status" value="1"/>
</dbReference>
<comment type="caution">
    <text evidence="1">The sequence shown here is derived from an EMBL/GenBank/DDBJ whole genome shotgun (WGS) entry which is preliminary data.</text>
</comment>
<evidence type="ECO:0000313" key="2">
    <source>
        <dbReference type="Proteomes" id="UP000588068"/>
    </source>
</evidence>
<reference evidence="1 2" key="1">
    <citation type="submission" date="2020-08" db="EMBL/GenBank/DDBJ databases">
        <title>Genomic Encyclopedia of Type Strains, Phase IV (KMG-IV): sequencing the most valuable type-strain genomes for metagenomic binning, comparative biology and taxonomic classification.</title>
        <authorList>
            <person name="Goeker M."/>
        </authorList>
    </citation>
    <scope>NUCLEOTIDE SEQUENCE [LARGE SCALE GENOMIC DNA]</scope>
    <source>
        <strain evidence="1 2">DSM 26723</strain>
    </source>
</reference>
<dbReference type="Proteomes" id="UP000588068">
    <property type="component" value="Unassembled WGS sequence"/>
</dbReference>
<keyword evidence="1" id="KW-0012">Acyltransferase</keyword>
<keyword evidence="2" id="KW-1185">Reference proteome</keyword>
<keyword evidence="1" id="KW-0808">Transferase</keyword>
<proteinExistence type="predicted"/>
<accession>A0A841HTJ4</accession>
<dbReference type="AlphaFoldDB" id="A0A841HTJ4"/>
<name>A0A841HTJ4_9GAMM</name>